<keyword evidence="2" id="KW-0560">Oxidoreductase</keyword>
<organism evidence="2">
    <name type="scientific">Nakamurella sp. A5-74</name>
    <dbReference type="NCBI Taxonomy" id="3158264"/>
    <lineage>
        <taxon>Bacteria</taxon>
        <taxon>Bacillati</taxon>
        <taxon>Actinomycetota</taxon>
        <taxon>Actinomycetes</taxon>
        <taxon>Nakamurellales</taxon>
        <taxon>Nakamurellaceae</taxon>
        <taxon>Nakamurella</taxon>
    </lineage>
</organism>
<dbReference type="EMBL" id="CP159218">
    <property type="protein sequence ID" value="XCG64921.1"/>
    <property type="molecule type" value="Genomic_DNA"/>
</dbReference>
<proteinExistence type="predicted"/>
<dbReference type="PANTHER" id="PTHR36151:SF3">
    <property type="entry name" value="ER-BOUND OXYGENASE MPAB_MPAB'_RUBBER OXYGENASE CATALYTIC DOMAIN-CONTAINING PROTEIN"/>
    <property type="match status" value="1"/>
</dbReference>
<accession>A0AAU8DSE8</accession>
<feature type="domain" description="ER-bound oxygenase mpaB/mpaB'/Rubber oxygenase catalytic" evidence="1">
    <location>
        <begin position="52"/>
        <end position="282"/>
    </location>
</feature>
<dbReference type="GO" id="GO:0016491">
    <property type="term" value="F:oxidoreductase activity"/>
    <property type="evidence" value="ECO:0007669"/>
    <property type="project" value="UniProtKB-KW"/>
</dbReference>
<reference evidence="2" key="1">
    <citation type="submission" date="2024-05" db="EMBL/GenBank/DDBJ databases">
        <authorList>
            <person name="Cai S.Y."/>
            <person name="Jin L.M."/>
            <person name="Li H.R."/>
        </authorList>
    </citation>
    <scope>NUCLEOTIDE SEQUENCE</scope>
    <source>
        <strain evidence="2">A5-74</strain>
    </source>
</reference>
<dbReference type="InterPro" id="IPR018713">
    <property type="entry name" value="MPAB/Lcp_cat_dom"/>
</dbReference>
<dbReference type="Pfam" id="PF09995">
    <property type="entry name" value="MPAB_Lcp_cat"/>
    <property type="match status" value="1"/>
</dbReference>
<protein>
    <submittedName>
        <fullName evidence="2">Oxygenase MpaB family protein</fullName>
        <ecNumber evidence="2">1.-.-.-</ecNumber>
    </submittedName>
</protein>
<dbReference type="AlphaFoldDB" id="A0AAU8DSE8"/>
<evidence type="ECO:0000259" key="1">
    <source>
        <dbReference type="Pfam" id="PF09995"/>
    </source>
</evidence>
<dbReference type="RefSeq" id="WP_353650532.1">
    <property type="nucleotide sequence ID" value="NZ_CP159218.1"/>
</dbReference>
<evidence type="ECO:0000313" key="2">
    <source>
        <dbReference type="EMBL" id="XCG64921.1"/>
    </source>
</evidence>
<dbReference type="EC" id="1.-.-.-" evidence="2"/>
<gene>
    <name evidence="2" type="ORF">ABLG96_06320</name>
</gene>
<name>A0AAU8DSE8_9ACTN</name>
<dbReference type="PANTHER" id="PTHR36151">
    <property type="entry name" value="BLR2777 PROTEIN"/>
    <property type="match status" value="1"/>
</dbReference>
<sequence>MTPDILAPLAPLRRALAKSLRDRVAGADAEERARTIWGSAGPRWFTPEDPIWRVHADASMFVGGVRALLLQSLHPLAMAGVAGHSGFRGDPWGRLERTSRFLATTTFGIIAHAEAEIAKVTGVHRAVVGRADDGRPYSANDPHLLEWVHIAEVDSFLCTYQQFGGTALTAAEADRYVEQSAIVAGKLGVRNPPTTVAQLHARMAAYRPELRATAACRDAAKFLLLDPPLPVASRPGYGLLAAGAIATLPGWARRELRLPPPMVLWDAPGRLLGRVGAGVVRWAMSDPSVANRREPGTAA</sequence>